<name>E4XF35_OIKDI</name>
<dbReference type="Proteomes" id="UP000001307">
    <property type="component" value="Unassembled WGS sequence"/>
</dbReference>
<dbReference type="OrthoDB" id="5836667at2759"/>
<protein>
    <recommendedName>
        <fullName evidence="8">SURP motif domain-containing protein</fullName>
    </recommendedName>
</protein>
<dbReference type="InterPro" id="IPR040397">
    <property type="entry name" value="SWAP"/>
</dbReference>
<dbReference type="PROSITE" id="PS50128">
    <property type="entry name" value="SURP"/>
    <property type="match status" value="1"/>
</dbReference>
<feature type="region of interest" description="Disordered" evidence="7">
    <location>
        <begin position="103"/>
        <end position="144"/>
    </location>
</feature>
<accession>E4XF35</accession>
<organism evidence="9">
    <name type="scientific">Oikopleura dioica</name>
    <name type="common">Tunicate</name>
    <dbReference type="NCBI Taxonomy" id="34765"/>
    <lineage>
        <taxon>Eukaryota</taxon>
        <taxon>Metazoa</taxon>
        <taxon>Chordata</taxon>
        <taxon>Tunicata</taxon>
        <taxon>Appendicularia</taxon>
        <taxon>Copelata</taxon>
        <taxon>Oikopleuridae</taxon>
        <taxon>Oikopleura</taxon>
    </lineage>
</organism>
<proteinExistence type="predicted"/>
<dbReference type="PANTHER" id="PTHR13161:SF15">
    <property type="entry name" value="SPLICING FACTOR, SUPPRESSOR OF WHITE-APRICOT HOMOLOG"/>
    <property type="match status" value="1"/>
</dbReference>
<dbReference type="GO" id="GO:0000395">
    <property type="term" value="P:mRNA 5'-splice site recognition"/>
    <property type="evidence" value="ECO:0007669"/>
    <property type="project" value="TreeGrafter"/>
</dbReference>
<reference evidence="9" key="1">
    <citation type="journal article" date="2010" name="Science">
        <title>Plasticity of animal genome architecture unmasked by rapid evolution of a pelagic tunicate.</title>
        <authorList>
            <person name="Denoeud F."/>
            <person name="Henriet S."/>
            <person name="Mungpakdee S."/>
            <person name="Aury J.M."/>
            <person name="Da Silva C."/>
            <person name="Brinkmann H."/>
            <person name="Mikhaleva J."/>
            <person name="Olsen L.C."/>
            <person name="Jubin C."/>
            <person name="Canestro C."/>
            <person name="Bouquet J.M."/>
            <person name="Danks G."/>
            <person name="Poulain J."/>
            <person name="Campsteijn C."/>
            <person name="Adamski M."/>
            <person name="Cross I."/>
            <person name="Yadetie F."/>
            <person name="Muffato M."/>
            <person name="Louis A."/>
            <person name="Butcher S."/>
            <person name="Tsagkogeorga G."/>
            <person name="Konrad A."/>
            <person name="Singh S."/>
            <person name="Jensen M.F."/>
            <person name="Cong E.H."/>
            <person name="Eikeseth-Otteraa H."/>
            <person name="Noel B."/>
            <person name="Anthouard V."/>
            <person name="Porcel B.M."/>
            <person name="Kachouri-Lafond R."/>
            <person name="Nishino A."/>
            <person name="Ugolini M."/>
            <person name="Chourrout P."/>
            <person name="Nishida H."/>
            <person name="Aasland R."/>
            <person name="Huzurbazar S."/>
            <person name="Westhof E."/>
            <person name="Delsuc F."/>
            <person name="Lehrach H."/>
            <person name="Reinhardt R."/>
            <person name="Weissenbach J."/>
            <person name="Roy S.W."/>
            <person name="Artiguenave F."/>
            <person name="Postlethwait J.H."/>
            <person name="Manak J.R."/>
            <person name="Thompson E.M."/>
            <person name="Jaillon O."/>
            <person name="Du Pasquier L."/>
            <person name="Boudinot P."/>
            <person name="Liberles D.A."/>
            <person name="Volff J.N."/>
            <person name="Philippe H."/>
            <person name="Lenhard B."/>
            <person name="Roest Crollius H."/>
            <person name="Wincker P."/>
            <person name="Chourrout D."/>
        </authorList>
    </citation>
    <scope>NUCLEOTIDE SEQUENCE [LARGE SCALE GENOMIC DNA]</scope>
</reference>
<evidence type="ECO:0000256" key="3">
    <source>
        <dbReference type="ARBA" id="ARBA00022884"/>
    </source>
</evidence>
<evidence type="ECO:0000256" key="4">
    <source>
        <dbReference type="ARBA" id="ARBA00023015"/>
    </source>
</evidence>
<evidence type="ECO:0000259" key="8">
    <source>
        <dbReference type="PROSITE" id="PS50128"/>
    </source>
</evidence>
<feature type="region of interest" description="Disordered" evidence="7">
    <location>
        <begin position="219"/>
        <end position="244"/>
    </location>
</feature>
<keyword evidence="1" id="KW-0507">mRNA processing</keyword>
<keyword evidence="10" id="KW-1185">Reference proteome</keyword>
<dbReference type="AlphaFoldDB" id="E4XF35"/>
<dbReference type="InParanoid" id="E4XF35"/>
<dbReference type="InterPro" id="IPR000061">
    <property type="entry name" value="Surp"/>
</dbReference>
<dbReference type="Pfam" id="PF09750">
    <property type="entry name" value="DRY_EERY"/>
    <property type="match status" value="1"/>
</dbReference>
<dbReference type="EMBL" id="FN653044">
    <property type="protein sequence ID" value="CBY24220.1"/>
    <property type="molecule type" value="Genomic_DNA"/>
</dbReference>
<keyword evidence="4" id="KW-0805">Transcription regulation</keyword>
<feature type="region of interest" description="Disordered" evidence="7">
    <location>
        <begin position="381"/>
        <end position="412"/>
    </location>
</feature>
<evidence type="ECO:0000256" key="1">
    <source>
        <dbReference type="ARBA" id="ARBA00022664"/>
    </source>
</evidence>
<dbReference type="SMART" id="SM01141">
    <property type="entry name" value="DRY_EERY"/>
    <property type="match status" value="1"/>
</dbReference>
<dbReference type="InterPro" id="IPR035967">
    <property type="entry name" value="SWAP/Surp_sf"/>
</dbReference>
<dbReference type="GO" id="GO:0003723">
    <property type="term" value="F:RNA binding"/>
    <property type="evidence" value="ECO:0007669"/>
    <property type="project" value="UniProtKB-KW"/>
</dbReference>
<feature type="domain" description="SURP motif" evidence="8">
    <location>
        <begin position="167"/>
        <end position="209"/>
    </location>
</feature>
<gene>
    <name evidence="9" type="ORF">GSOID_T00009570001</name>
</gene>
<keyword evidence="6" id="KW-0508">mRNA splicing</keyword>
<dbReference type="SUPFAM" id="SSF109905">
    <property type="entry name" value="Surp module (SWAP domain)"/>
    <property type="match status" value="1"/>
</dbReference>
<feature type="compositionally biased region" description="Basic residues" evidence="7">
    <location>
        <begin position="479"/>
        <end position="553"/>
    </location>
</feature>
<evidence type="ECO:0000256" key="5">
    <source>
        <dbReference type="ARBA" id="ARBA00023163"/>
    </source>
</evidence>
<evidence type="ECO:0000256" key="6">
    <source>
        <dbReference type="ARBA" id="ARBA00023187"/>
    </source>
</evidence>
<dbReference type="SMART" id="SM00648">
    <property type="entry name" value="SWAP"/>
    <property type="match status" value="1"/>
</dbReference>
<evidence type="ECO:0000313" key="10">
    <source>
        <dbReference type="Proteomes" id="UP000001307"/>
    </source>
</evidence>
<feature type="region of interest" description="Disordered" evidence="7">
    <location>
        <begin position="448"/>
        <end position="553"/>
    </location>
</feature>
<sequence length="553" mass="63190">MSKTELSVIGYGCKIFKDKNAATEIESSSHLHPHELDLLTTIDRFDVRGLLEFPIDYKRATEKIPGDLSASDETEMLRRDRFGDLDSQLDHDDEYRKLQEEIAAEDNEENKTSNGKYGSVGFSYVESEPNDESSKSEEPEEEAFVVPEGLTLPKNMALPKLQKEHEIILRTAKFLANQNNQMEILLKAKQSGTDKFDFLNFGHTLNDYYKHLKKSIASGNFDPDANEVAESRTDSDSDSDDGAGLSALNAAAALAVSKKTIPAQETSARSESPVINNIDENHPLFKIISKRKEAEKQAQIEREARKKQREIQDKFKSMIQVPPPNICQTVEWVTKELLATEISEREEKETRLRMQVTLEFMNKGHPFYNYFQTMLQRALLTASTPPSPPGSPKSSENCDDVSNRDGPIKFSIKTSSSIEERVVAARKKAEEVAKTIVNRELEKISLQNETQDDNIKNGSSKEETSGDMKSSDASISLMPKRRRRSRSRSLSRPRKRSRSRSRSRSRGSRRRRSRSKSRTSRSYRSRSRSRSRERHHRRRRKETRDHRSRSSSK</sequence>
<evidence type="ECO:0000256" key="2">
    <source>
        <dbReference type="ARBA" id="ARBA00022737"/>
    </source>
</evidence>
<evidence type="ECO:0000256" key="7">
    <source>
        <dbReference type="SAM" id="MobiDB-lite"/>
    </source>
</evidence>
<keyword evidence="5" id="KW-0804">Transcription</keyword>
<dbReference type="Gene3D" id="1.10.10.790">
    <property type="entry name" value="Surp module"/>
    <property type="match status" value="1"/>
</dbReference>
<feature type="compositionally biased region" description="Basic and acidic residues" evidence="7">
    <location>
        <begin position="453"/>
        <end position="470"/>
    </location>
</feature>
<evidence type="ECO:0000313" key="9">
    <source>
        <dbReference type="EMBL" id="CBY24220.1"/>
    </source>
</evidence>
<dbReference type="InterPro" id="IPR019147">
    <property type="entry name" value="SWAP_N_domain"/>
</dbReference>
<dbReference type="Pfam" id="PF01805">
    <property type="entry name" value="Surp"/>
    <property type="match status" value="1"/>
</dbReference>
<dbReference type="PANTHER" id="PTHR13161">
    <property type="entry name" value="SPLICING FACTOR SUPPRESSOR OF WHITE APRICOT"/>
    <property type="match status" value="1"/>
</dbReference>
<keyword evidence="3" id="KW-0694">RNA-binding</keyword>
<keyword evidence="2" id="KW-0677">Repeat</keyword>